<name>A0A397VLX0_9GLOM</name>
<organism evidence="1 2">
    <name type="scientific">Gigaspora rosea</name>
    <dbReference type="NCBI Taxonomy" id="44941"/>
    <lineage>
        <taxon>Eukaryota</taxon>
        <taxon>Fungi</taxon>
        <taxon>Fungi incertae sedis</taxon>
        <taxon>Mucoromycota</taxon>
        <taxon>Glomeromycotina</taxon>
        <taxon>Glomeromycetes</taxon>
        <taxon>Diversisporales</taxon>
        <taxon>Gigasporaceae</taxon>
        <taxon>Gigaspora</taxon>
    </lineage>
</organism>
<proteinExistence type="predicted"/>
<dbReference type="AlphaFoldDB" id="A0A397VLX0"/>
<protein>
    <submittedName>
        <fullName evidence="1">Uncharacterized protein</fullName>
    </submittedName>
</protein>
<accession>A0A397VLX0</accession>
<comment type="caution">
    <text evidence="1">The sequence shown here is derived from an EMBL/GenBank/DDBJ whole genome shotgun (WGS) entry which is preliminary data.</text>
</comment>
<dbReference type="EMBL" id="QKWP01000431">
    <property type="protein sequence ID" value="RIB20186.1"/>
    <property type="molecule type" value="Genomic_DNA"/>
</dbReference>
<evidence type="ECO:0000313" key="1">
    <source>
        <dbReference type="EMBL" id="RIB20186.1"/>
    </source>
</evidence>
<dbReference type="Proteomes" id="UP000266673">
    <property type="component" value="Unassembled WGS sequence"/>
</dbReference>
<gene>
    <name evidence="1" type="ORF">C2G38_2179906</name>
</gene>
<evidence type="ECO:0000313" key="2">
    <source>
        <dbReference type="Proteomes" id="UP000266673"/>
    </source>
</evidence>
<keyword evidence="2" id="KW-1185">Reference proteome</keyword>
<sequence length="207" mass="23906">MCEANSKISEYENASKMSFKCEGIGMSFEYEGIGTMSFECEGTGEIISEYKEAGEVIFECEGARDTIFEWEGTSEPEYKALINHKSKIDKKISNVENLFQTIQEKSKENSVNELSDEGMELLILEDEITILKQDLDRINYVSVDKLIEVRLKIDIQANEKTIMKRLNNDHKEKMAQTIAVVKDEALKVFKRIETLEDVDEYLRQEFK</sequence>
<reference evidence="1 2" key="1">
    <citation type="submission" date="2018-06" db="EMBL/GenBank/DDBJ databases">
        <title>Comparative genomics reveals the genomic features of Rhizophagus irregularis, R. cerebriforme, R. diaphanum and Gigaspora rosea, and their symbiotic lifestyle signature.</title>
        <authorList>
            <person name="Morin E."/>
            <person name="San Clemente H."/>
            <person name="Chen E.C.H."/>
            <person name="De La Providencia I."/>
            <person name="Hainaut M."/>
            <person name="Kuo A."/>
            <person name="Kohler A."/>
            <person name="Murat C."/>
            <person name="Tang N."/>
            <person name="Roy S."/>
            <person name="Loubradou J."/>
            <person name="Henrissat B."/>
            <person name="Grigoriev I.V."/>
            <person name="Corradi N."/>
            <person name="Roux C."/>
            <person name="Martin F.M."/>
        </authorList>
    </citation>
    <scope>NUCLEOTIDE SEQUENCE [LARGE SCALE GENOMIC DNA]</scope>
    <source>
        <strain evidence="1 2">DAOM 194757</strain>
    </source>
</reference>